<feature type="region of interest" description="Disordered" evidence="1">
    <location>
        <begin position="84"/>
        <end position="143"/>
    </location>
</feature>
<evidence type="ECO:0000256" key="1">
    <source>
        <dbReference type="SAM" id="MobiDB-lite"/>
    </source>
</evidence>
<gene>
    <name evidence="2" type="ORF">ACFQV2_00600</name>
</gene>
<comment type="caution">
    <text evidence="2">The sequence shown here is derived from an EMBL/GenBank/DDBJ whole genome shotgun (WGS) entry which is preliminary data.</text>
</comment>
<proteinExistence type="predicted"/>
<sequence length="143" mass="16036">METGGDPIYIVTADRADRERMRVAAFEVLAADWFDMAAWWQSAFLTYQAPTYKKGSDAGHRVFLVATGCGGSTSSPTCRTTSTCGAWCSGRPPPPSPRSCAGVPREPPPRQPQRRLHRRCLPLQRHPPHLRRPLVRRRRAGER</sequence>
<protein>
    <submittedName>
        <fullName evidence="2">Uncharacterized protein</fullName>
    </submittedName>
</protein>
<accession>A0ABW2TFB3</accession>
<evidence type="ECO:0000313" key="3">
    <source>
        <dbReference type="Proteomes" id="UP001596512"/>
    </source>
</evidence>
<name>A0ABW2TFB3_9PSEU</name>
<dbReference type="Proteomes" id="UP001596512">
    <property type="component" value="Unassembled WGS sequence"/>
</dbReference>
<keyword evidence="3" id="KW-1185">Reference proteome</keyword>
<reference evidence="3" key="1">
    <citation type="journal article" date="2019" name="Int. J. Syst. Evol. Microbiol.">
        <title>The Global Catalogue of Microorganisms (GCM) 10K type strain sequencing project: providing services to taxonomists for standard genome sequencing and annotation.</title>
        <authorList>
            <consortium name="The Broad Institute Genomics Platform"/>
            <consortium name="The Broad Institute Genome Sequencing Center for Infectious Disease"/>
            <person name="Wu L."/>
            <person name="Ma J."/>
        </authorList>
    </citation>
    <scope>NUCLEOTIDE SEQUENCE [LARGE SCALE GENOMIC DNA]</scope>
    <source>
        <strain evidence="3">JCM 17695</strain>
    </source>
</reference>
<evidence type="ECO:0000313" key="2">
    <source>
        <dbReference type="EMBL" id="MFC7612390.1"/>
    </source>
</evidence>
<organism evidence="2 3">
    <name type="scientific">Actinokineospora soli</name>
    <dbReference type="NCBI Taxonomy" id="1048753"/>
    <lineage>
        <taxon>Bacteria</taxon>
        <taxon>Bacillati</taxon>
        <taxon>Actinomycetota</taxon>
        <taxon>Actinomycetes</taxon>
        <taxon>Pseudonocardiales</taxon>
        <taxon>Pseudonocardiaceae</taxon>
        <taxon>Actinokineospora</taxon>
    </lineage>
</organism>
<dbReference type="EMBL" id="JBHTEY010000002">
    <property type="protein sequence ID" value="MFC7612390.1"/>
    <property type="molecule type" value="Genomic_DNA"/>
</dbReference>
<feature type="compositionally biased region" description="Basic residues" evidence="1">
    <location>
        <begin position="112"/>
        <end position="143"/>
    </location>
</feature>